<dbReference type="InterPro" id="IPR045886">
    <property type="entry name" value="ThiF/MoeB/HesA"/>
</dbReference>
<keyword evidence="4" id="KW-0548">Nucleotidyltransferase</keyword>
<dbReference type="Proteomes" id="UP000295636">
    <property type="component" value="Unassembled WGS sequence"/>
</dbReference>
<gene>
    <name evidence="4" type="ORF">E1757_03190</name>
</gene>
<reference evidence="4 5" key="1">
    <citation type="submission" date="2019-03" db="EMBL/GenBank/DDBJ databases">
        <title>This is whole genome sequence of Paenibacillus sp MS74 strain.</title>
        <authorList>
            <person name="Trinh H.N."/>
        </authorList>
    </citation>
    <scope>NUCLEOTIDE SEQUENCE [LARGE SCALE GENOMIC DNA]</scope>
    <source>
        <strain evidence="4 5">MS74</strain>
    </source>
</reference>
<dbReference type="InterPro" id="IPR000594">
    <property type="entry name" value="ThiF_NAD_FAD-bd"/>
</dbReference>
<evidence type="ECO:0000256" key="2">
    <source>
        <dbReference type="SAM" id="MobiDB-lite"/>
    </source>
</evidence>
<dbReference type="FunFam" id="3.40.50.720:FF:000080">
    <property type="entry name" value="Thiazole biosynthesis adenylyltransferase ThiF"/>
    <property type="match status" value="1"/>
</dbReference>
<evidence type="ECO:0000256" key="1">
    <source>
        <dbReference type="ARBA" id="ARBA00009919"/>
    </source>
</evidence>
<dbReference type="GO" id="GO:0008641">
    <property type="term" value="F:ubiquitin-like modifier activating enzyme activity"/>
    <property type="evidence" value="ECO:0007669"/>
    <property type="project" value="InterPro"/>
</dbReference>
<dbReference type="Pfam" id="PF00899">
    <property type="entry name" value="ThiF"/>
    <property type="match status" value="1"/>
</dbReference>
<dbReference type="GO" id="GO:0005829">
    <property type="term" value="C:cytosol"/>
    <property type="evidence" value="ECO:0007669"/>
    <property type="project" value="TreeGrafter"/>
</dbReference>
<dbReference type="RefSeq" id="WP_133225357.1">
    <property type="nucleotide sequence ID" value="NZ_SMRT01000001.1"/>
</dbReference>
<feature type="compositionally biased region" description="Polar residues" evidence="2">
    <location>
        <begin position="1"/>
        <end position="21"/>
    </location>
</feature>
<dbReference type="Gene3D" id="3.40.50.720">
    <property type="entry name" value="NAD(P)-binding Rossmann-like Domain"/>
    <property type="match status" value="1"/>
</dbReference>
<dbReference type="InterPro" id="IPR035985">
    <property type="entry name" value="Ubiquitin-activating_enz"/>
</dbReference>
<evidence type="ECO:0000313" key="4">
    <source>
        <dbReference type="EMBL" id="TDG00646.1"/>
    </source>
</evidence>
<dbReference type="EMBL" id="SMRT01000001">
    <property type="protein sequence ID" value="TDG00646.1"/>
    <property type="molecule type" value="Genomic_DNA"/>
</dbReference>
<protein>
    <submittedName>
        <fullName evidence="4">Thiazole biosynthesis adenylyltransferase ThiF</fullName>
    </submittedName>
</protein>
<feature type="domain" description="THIF-type NAD/FAD binding fold" evidence="3">
    <location>
        <begin position="44"/>
        <end position="282"/>
    </location>
</feature>
<sequence>MNIETDSGSIQTYRSKGSNEPNEPLVLNSPVSTDAPTAFSAARYSRQLLFAPIGEQGQAKLIQSRVAIVGMGALGTVLANHMVRAGVGFVRLIDRDFVEASNLQRQMLYDEADATASAPKAIAAADRLKQANSLVELEPVVCDLNPTNAEELLSGVDLILDGTDNFSVRFLINDVSQKLGIPWIYGGAVSSRGVSLTVIPGVTPCLRCLFGQAPAQGTTETCDTAGVIGPIIHTVASHQSTEAFKLLVGAKEQLNRKMVHWDLWYNQHSAVDVSKARRSDCPACGQGQYDYLDQEAADDTIQTMCGRNSVQIQPVHRAVFDLAEWAERWRPLGTIESNPFLLKLHLDETVTLVLFPDGRLLVQGTDDPVTAKSLYSRYIGM</sequence>
<accession>A0A4R5KZH8</accession>
<keyword evidence="5" id="KW-1185">Reference proteome</keyword>
<organism evidence="4 5">
    <name type="scientific">Paenibacillus piri</name>
    <dbReference type="NCBI Taxonomy" id="2547395"/>
    <lineage>
        <taxon>Bacteria</taxon>
        <taxon>Bacillati</taxon>
        <taxon>Bacillota</taxon>
        <taxon>Bacilli</taxon>
        <taxon>Bacillales</taxon>
        <taxon>Paenibacillaceae</taxon>
        <taxon>Paenibacillus</taxon>
    </lineage>
</organism>
<keyword evidence="4" id="KW-0808">Transferase</keyword>
<dbReference type="GO" id="GO:0016779">
    <property type="term" value="F:nucleotidyltransferase activity"/>
    <property type="evidence" value="ECO:0007669"/>
    <property type="project" value="UniProtKB-KW"/>
</dbReference>
<comment type="caution">
    <text evidence="4">The sequence shown here is derived from an EMBL/GenBank/DDBJ whole genome shotgun (WGS) entry which is preliminary data.</text>
</comment>
<proteinExistence type="inferred from homology"/>
<dbReference type="GO" id="GO:0008146">
    <property type="term" value="F:sulfotransferase activity"/>
    <property type="evidence" value="ECO:0007669"/>
    <property type="project" value="TreeGrafter"/>
</dbReference>
<evidence type="ECO:0000313" key="5">
    <source>
        <dbReference type="Proteomes" id="UP000295636"/>
    </source>
</evidence>
<dbReference type="PANTHER" id="PTHR10953">
    <property type="entry name" value="UBIQUITIN-ACTIVATING ENZYME E1"/>
    <property type="match status" value="1"/>
</dbReference>
<dbReference type="AlphaFoldDB" id="A0A4R5KZH8"/>
<dbReference type="GO" id="GO:0004792">
    <property type="term" value="F:thiosulfate-cyanide sulfurtransferase activity"/>
    <property type="evidence" value="ECO:0007669"/>
    <property type="project" value="TreeGrafter"/>
</dbReference>
<dbReference type="SUPFAM" id="SSF69572">
    <property type="entry name" value="Activating enzymes of the ubiquitin-like proteins"/>
    <property type="match status" value="1"/>
</dbReference>
<evidence type="ECO:0000259" key="3">
    <source>
        <dbReference type="Pfam" id="PF00899"/>
    </source>
</evidence>
<name>A0A4R5KZH8_9BACL</name>
<dbReference type="CDD" id="cd00757">
    <property type="entry name" value="ThiF_MoeB_HesA_family"/>
    <property type="match status" value="1"/>
</dbReference>
<dbReference type="OrthoDB" id="9804286at2"/>
<feature type="region of interest" description="Disordered" evidence="2">
    <location>
        <begin position="1"/>
        <end position="29"/>
    </location>
</feature>
<comment type="similarity">
    <text evidence="1">Belongs to the HesA/MoeB/ThiF family.</text>
</comment>
<dbReference type="PANTHER" id="PTHR10953:SF102">
    <property type="entry name" value="ADENYLYLTRANSFERASE AND SULFURTRANSFERASE MOCS3"/>
    <property type="match status" value="1"/>
</dbReference>